<dbReference type="EMBL" id="QAYE01000003">
    <property type="protein sequence ID" value="PTW47347.1"/>
    <property type="molecule type" value="Genomic_DNA"/>
</dbReference>
<dbReference type="InterPro" id="IPR024191">
    <property type="entry name" value="Peptidase_M61"/>
</dbReference>
<dbReference type="SUPFAM" id="SSF55486">
    <property type="entry name" value="Metalloproteases ('zincins'), catalytic domain"/>
    <property type="match status" value="1"/>
</dbReference>
<dbReference type="InterPro" id="IPR036034">
    <property type="entry name" value="PDZ_sf"/>
</dbReference>
<dbReference type="InterPro" id="IPR001478">
    <property type="entry name" value="PDZ"/>
</dbReference>
<keyword evidence="3" id="KW-0031">Aminopeptidase</keyword>
<dbReference type="Proteomes" id="UP000244013">
    <property type="component" value="Unassembled WGS sequence"/>
</dbReference>
<dbReference type="InterPro" id="IPR027268">
    <property type="entry name" value="Peptidase_M4/M1_CTD_sf"/>
</dbReference>
<dbReference type="Gene3D" id="2.60.40.3650">
    <property type="match status" value="1"/>
</dbReference>
<feature type="chain" id="PRO_5015523935" evidence="1">
    <location>
        <begin position="30"/>
        <end position="648"/>
    </location>
</feature>
<comment type="caution">
    <text evidence="3">The sequence shown here is derived from an EMBL/GenBank/DDBJ whole genome shotgun (WGS) entry which is preliminary data.</text>
</comment>
<feature type="domain" description="PDZ" evidence="2">
    <location>
        <begin position="531"/>
        <end position="598"/>
    </location>
</feature>
<evidence type="ECO:0000313" key="3">
    <source>
        <dbReference type="EMBL" id="PTW47347.1"/>
    </source>
</evidence>
<keyword evidence="3" id="KW-0645">Protease</keyword>
<dbReference type="Pfam" id="PF05299">
    <property type="entry name" value="Peptidase_M61"/>
    <property type="match status" value="1"/>
</dbReference>
<dbReference type="AlphaFoldDB" id="A0A2T5U779"/>
<sequence>MRRTEVATVMQKWKMAGAAAVLCATGAAAGAPQVAARMDLPVQTLDRTPITSPVDHPFRGTIALEVDARDVAHRVFAVRERVPVQRAGAMTLLYPRWEAASHGPSLTVTELAGLTVSANGKPIAWRRDAIEPHAFHLEVPEDTKTIDVSFQIVADEDRLSADVVAVAWQHLLLYPAGWYARNIAVAPSVMLPTGLSAFSSLDVADPEEGKLSFRPVSLERLLDSPILAGRHAARVPLARDGAGAVTLDLVATKAGDLAVPPDRIADLRRMVTQASAVFGPPPFSRYEVLARMSDDGSSGGTEHRASAEIGMASSYFRDWAGQLNNRDIVAHEFVHAWNGLYRVPADLWAPTPNVPQSGSLLWMYEGQTEFWARVLAARSGLRSREETLDKLALDAAEVVNRPGRAWRSLSDDVNYPSFMLRQSVPWRDWQRRKDYYLEGVMLWLDIDALLREQTHGRRGTDDFARDFFAGASAEHPVRTYTFGDLCTALHRVAPFDWPGFLKRWIEGHGEMDPSEGLERHGWRLIYDAEPTLTFQQNEQELGGADLSYSIGLTVADDGKVRAVNWAGPAFRAGMAPGDRITAVTGAPYTRGALQDAVRNTPANPIALTWQHDGRSVTRTIDYRGGLRYPHLTRVAGRRDGLTALLAAR</sequence>
<evidence type="ECO:0000256" key="1">
    <source>
        <dbReference type="SAM" id="SignalP"/>
    </source>
</evidence>
<organism evidence="3 4">
    <name type="scientific">Sphingomonas faeni</name>
    <dbReference type="NCBI Taxonomy" id="185950"/>
    <lineage>
        <taxon>Bacteria</taxon>
        <taxon>Pseudomonadati</taxon>
        <taxon>Pseudomonadota</taxon>
        <taxon>Alphaproteobacteria</taxon>
        <taxon>Sphingomonadales</taxon>
        <taxon>Sphingomonadaceae</taxon>
        <taxon>Sphingomonas</taxon>
    </lineage>
</organism>
<dbReference type="Pfam" id="PF17899">
    <property type="entry name" value="Peptidase_M61_N"/>
    <property type="match status" value="1"/>
</dbReference>
<accession>A0A2T5U779</accession>
<evidence type="ECO:0000259" key="2">
    <source>
        <dbReference type="PROSITE" id="PS50106"/>
    </source>
</evidence>
<proteinExistence type="predicted"/>
<protein>
    <submittedName>
        <fullName evidence="3">Glycyl aminopeptidase</fullName>
    </submittedName>
</protein>
<dbReference type="PIRSF" id="PIRSF016493">
    <property type="entry name" value="Glycyl_aminpptds"/>
    <property type="match status" value="1"/>
</dbReference>
<name>A0A2T5U779_9SPHN</name>
<dbReference type="Gene3D" id="1.10.390.10">
    <property type="entry name" value="Neutral Protease Domain 2"/>
    <property type="match status" value="1"/>
</dbReference>
<dbReference type="InterPro" id="IPR040756">
    <property type="entry name" value="Peptidase_M61_N"/>
</dbReference>
<dbReference type="Gene3D" id="2.30.42.10">
    <property type="match status" value="1"/>
</dbReference>
<dbReference type="SUPFAM" id="SSF50156">
    <property type="entry name" value="PDZ domain-like"/>
    <property type="match status" value="1"/>
</dbReference>
<dbReference type="GO" id="GO:0004177">
    <property type="term" value="F:aminopeptidase activity"/>
    <property type="evidence" value="ECO:0007669"/>
    <property type="project" value="UniProtKB-KW"/>
</dbReference>
<feature type="signal peptide" evidence="1">
    <location>
        <begin position="1"/>
        <end position="29"/>
    </location>
</feature>
<dbReference type="InterPro" id="IPR007963">
    <property type="entry name" value="Peptidase_M61_catalytic"/>
</dbReference>
<keyword evidence="1" id="KW-0732">Signal</keyword>
<reference evidence="3 4" key="1">
    <citation type="submission" date="2018-04" db="EMBL/GenBank/DDBJ databases">
        <title>Genomic Encyclopedia of Type Strains, Phase III (KMG-III): the genomes of soil and plant-associated and newly described type strains.</title>
        <authorList>
            <person name="Whitman W."/>
        </authorList>
    </citation>
    <scope>NUCLEOTIDE SEQUENCE [LARGE SCALE GENOMIC DNA]</scope>
    <source>
        <strain evidence="3 4">MA-olki</strain>
    </source>
</reference>
<keyword evidence="3" id="KW-0378">Hydrolase</keyword>
<evidence type="ECO:0000313" key="4">
    <source>
        <dbReference type="Proteomes" id="UP000244013"/>
    </source>
</evidence>
<gene>
    <name evidence="3" type="ORF">C8J25_10362</name>
</gene>
<dbReference type="PROSITE" id="PS50106">
    <property type="entry name" value="PDZ"/>
    <property type="match status" value="1"/>
</dbReference>